<keyword evidence="12 18" id="KW-0833">Ubl conjugation pathway</keyword>
<dbReference type="InterPro" id="IPR013083">
    <property type="entry name" value="Znf_RING/FYVE/PHD"/>
</dbReference>
<keyword evidence="17 18" id="KW-0539">Nucleus</keyword>
<keyword evidence="7" id="KW-0158">Chromosome</keyword>
<dbReference type="GO" id="GO:0000724">
    <property type="term" value="P:double-strand break repair via homologous recombination"/>
    <property type="evidence" value="ECO:0000318"/>
    <property type="project" value="GO_Central"/>
</dbReference>
<dbReference type="Gene3D" id="3.30.40.10">
    <property type="entry name" value="Zinc/RING finger domain, C3HC4 (zinc finger)"/>
    <property type="match status" value="1"/>
</dbReference>
<evidence type="ECO:0000256" key="3">
    <source>
        <dbReference type="ARBA" id="ARBA00004574"/>
    </source>
</evidence>
<comment type="similarity">
    <text evidence="4 18">Belongs to the NSE1 family.</text>
</comment>
<evidence type="ECO:0000256" key="11">
    <source>
        <dbReference type="ARBA" id="ARBA00022771"/>
    </source>
</evidence>
<comment type="subunit">
    <text evidence="18">Component of the Smc5-Smc6 complex.</text>
</comment>
<keyword evidence="21" id="KW-1185">Reference proteome</keyword>
<dbReference type="InterPro" id="IPR014857">
    <property type="entry name" value="Nse1_RING_C4HC3-type"/>
</dbReference>
<dbReference type="GO" id="GO:0004842">
    <property type="term" value="F:ubiquitin-protein transferase activity"/>
    <property type="evidence" value="ECO:0000318"/>
    <property type="project" value="GO_Central"/>
</dbReference>
<dbReference type="EC" id="2.3.2.27" evidence="5 18"/>
<keyword evidence="16 18" id="KW-0234">DNA repair</keyword>
<evidence type="ECO:0000256" key="9">
    <source>
        <dbReference type="ARBA" id="ARBA00022723"/>
    </source>
</evidence>
<evidence type="ECO:0000313" key="21">
    <source>
        <dbReference type="Proteomes" id="UP000001554"/>
    </source>
</evidence>
<organism evidence="21 22">
    <name type="scientific">Branchiostoma floridae</name>
    <name type="common">Florida lancelet</name>
    <name type="synonym">Amphioxus</name>
    <dbReference type="NCBI Taxonomy" id="7739"/>
    <lineage>
        <taxon>Eukaryota</taxon>
        <taxon>Metazoa</taxon>
        <taxon>Chordata</taxon>
        <taxon>Cephalochordata</taxon>
        <taxon>Leptocardii</taxon>
        <taxon>Amphioxiformes</taxon>
        <taxon>Branchiostomatidae</taxon>
        <taxon>Branchiostoma</taxon>
    </lineage>
</organism>
<dbReference type="KEGG" id="bfo:118408358"/>
<dbReference type="GO" id="GO:0008270">
    <property type="term" value="F:zinc ion binding"/>
    <property type="evidence" value="ECO:0007669"/>
    <property type="project" value="UniProtKB-KW"/>
</dbReference>
<evidence type="ECO:0000256" key="10">
    <source>
        <dbReference type="ARBA" id="ARBA00022763"/>
    </source>
</evidence>
<dbReference type="GeneID" id="118408358"/>
<dbReference type="AlphaFoldDB" id="A0A9J7HV70"/>
<evidence type="ECO:0000256" key="16">
    <source>
        <dbReference type="ARBA" id="ARBA00023204"/>
    </source>
</evidence>
<evidence type="ECO:0000256" key="15">
    <source>
        <dbReference type="ARBA" id="ARBA00023172"/>
    </source>
</evidence>
<evidence type="ECO:0000256" key="17">
    <source>
        <dbReference type="ARBA" id="ARBA00023242"/>
    </source>
</evidence>
<keyword evidence="8 18" id="KW-0808">Transferase</keyword>
<keyword evidence="11 18" id="KW-0863">Zinc-finger</keyword>
<dbReference type="PANTHER" id="PTHR20973:SF0">
    <property type="entry name" value="NON-STRUCTURAL MAINTENANCE OF CHROMOSOMES ELEMENT 1 HOMOLOG"/>
    <property type="match status" value="1"/>
</dbReference>
<dbReference type="InterPro" id="IPR036388">
    <property type="entry name" value="WH-like_DNA-bd_sf"/>
</dbReference>
<evidence type="ECO:0000313" key="22">
    <source>
        <dbReference type="RefSeq" id="XP_035665015.1"/>
    </source>
</evidence>
<dbReference type="FunFam" id="1.10.10.10:FF:000270">
    <property type="entry name" value="Non-structural maintenance of chromosomes element 1 homolog"/>
    <property type="match status" value="1"/>
</dbReference>
<dbReference type="Pfam" id="PF07574">
    <property type="entry name" value="SMC_Nse1"/>
    <property type="match status" value="1"/>
</dbReference>
<feature type="compositionally biased region" description="Polar residues" evidence="19">
    <location>
        <begin position="275"/>
        <end position="291"/>
    </location>
</feature>
<evidence type="ECO:0000256" key="2">
    <source>
        <dbReference type="ARBA" id="ARBA00004123"/>
    </source>
</evidence>
<proteinExistence type="inferred from homology"/>
<dbReference type="Gene3D" id="3.90.1150.220">
    <property type="match status" value="1"/>
</dbReference>
<dbReference type="CDD" id="cd16493">
    <property type="entry name" value="RING-CH-C4HC3_NSE1"/>
    <property type="match status" value="1"/>
</dbReference>
<accession>A0A9J7HV70</accession>
<dbReference type="OrthoDB" id="185455at2759"/>
<evidence type="ECO:0000259" key="20">
    <source>
        <dbReference type="Pfam" id="PF08746"/>
    </source>
</evidence>
<comment type="catalytic activity">
    <reaction evidence="1 18">
        <text>S-ubiquitinyl-[E2 ubiquitin-conjugating enzyme]-L-cysteine + [acceptor protein]-L-lysine = [E2 ubiquitin-conjugating enzyme]-L-cysteine + N(6)-ubiquitinyl-[acceptor protein]-L-lysine.</text>
        <dbReference type="EC" id="2.3.2.27"/>
    </reaction>
</comment>
<reference evidence="22" key="2">
    <citation type="submission" date="2025-08" db="UniProtKB">
        <authorList>
            <consortium name="RefSeq"/>
        </authorList>
    </citation>
    <scope>IDENTIFICATION</scope>
    <source>
        <strain evidence="22">S238N-H82</strain>
        <tissue evidence="22">Testes</tissue>
    </source>
</reference>
<keyword evidence="9 18" id="KW-0479">Metal-binding</keyword>
<evidence type="ECO:0000256" key="5">
    <source>
        <dbReference type="ARBA" id="ARBA00012483"/>
    </source>
</evidence>
<evidence type="ECO:0000256" key="8">
    <source>
        <dbReference type="ARBA" id="ARBA00022679"/>
    </source>
</evidence>
<dbReference type="PANTHER" id="PTHR20973">
    <property type="entry name" value="NON-SMC ELEMENT 1-RELATED"/>
    <property type="match status" value="1"/>
</dbReference>
<dbReference type="Pfam" id="PF08746">
    <property type="entry name" value="zf-RING-like"/>
    <property type="match status" value="1"/>
</dbReference>
<dbReference type="RefSeq" id="XP_035665015.1">
    <property type="nucleotide sequence ID" value="XM_035809122.1"/>
</dbReference>
<comment type="subcellular location">
    <subcellularLocation>
        <location evidence="3">Chromosome</location>
        <location evidence="3">Telomere</location>
    </subcellularLocation>
    <subcellularLocation>
        <location evidence="2 18">Nucleus</location>
    </subcellularLocation>
</comment>
<feature type="domain" description="Non-structural maintenance of chromosomes element 1 RING C4HC3-type" evidence="20">
    <location>
        <begin position="221"/>
        <end position="263"/>
    </location>
</feature>
<dbReference type="Proteomes" id="UP000001554">
    <property type="component" value="Chromosome 2"/>
</dbReference>
<evidence type="ECO:0000256" key="13">
    <source>
        <dbReference type="ARBA" id="ARBA00022833"/>
    </source>
</evidence>
<keyword evidence="15 18" id="KW-0233">DNA recombination</keyword>
<dbReference type="FunFam" id="3.90.1150.220:FF:000001">
    <property type="entry name" value="Non-structural maintenance of chromosomes element 1 homolog"/>
    <property type="match status" value="1"/>
</dbReference>
<keyword evidence="14" id="KW-0779">Telomere</keyword>
<sequence>MVMIIGLARKTRRGSESEDARSLQWEKYQSTVTMATAMTDAHRMFLQSIMTHGALKAREVKALYKKCCETFRRPLEHDNLGKFVNEINHHVGPFSMMIQKGVSEEDGVQYYALVNMMESDITRLASDYTETELEFFKKVLDLIVDSDTGVASSTDVLNLTDQLYEEQNRKMRKKEAEDVIRRMVRDRWLNEHQGEISLSVRGILELKPYLTDHYKEDIRQCCLCEQIALKGQLCQSDTCEAKMHYFCANRYFRDKDQPRCPRCKAEWDHMVISQGANGHSQTEETPASQTQGRKRKVPSRH</sequence>
<name>A0A9J7HV70_BRAFL</name>
<evidence type="ECO:0000256" key="19">
    <source>
        <dbReference type="SAM" id="MobiDB-lite"/>
    </source>
</evidence>
<protein>
    <recommendedName>
        <fullName evidence="6 18">Non-structural maintenance of chromosomes element 1 homolog</fullName>
        <ecNumber evidence="5 18">2.3.2.27</ecNumber>
    </recommendedName>
</protein>
<evidence type="ECO:0000256" key="18">
    <source>
        <dbReference type="RuleBase" id="RU368018"/>
    </source>
</evidence>
<evidence type="ECO:0000256" key="7">
    <source>
        <dbReference type="ARBA" id="ARBA00022454"/>
    </source>
</evidence>
<dbReference type="InterPro" id="IPR011513">
    <property type="entry name" value="Nse1"/>
</dbReference>
<reference evidence="21" key="1">
    <citation type="journal article" date="2020" name="Nat. Ecol. Evol.">
        <title>Deeply conserved synteny resolves early events in vertebrate evolution.</title>
        <authorList>
            <person name="Simakov O."/>
            <person name="Marletaz F."/>
            <person name="Yue J.X."/>
            <person name="O'Connell B."/>
            <person name="Jenkins J."/>
            <person name="Brandt A."/>
            <person name="Calef R."/>
            <person name="Tung C.H."/>
            <person name="Huang T.K."/>
            <person name="Schmutz J."/>
            <person name="Satoh N."/>
            <person name="Yu J.K."/>
            <person name="Putnam N.H."/>
            <person name="Green R.E."/>
            <person name="Rokhsar D.S."/>
        </authorList>
    </citation>
    <scope>NUCLEOTIDE SEQUENCE [LARGE SCALE GENOMIC DNA]</scope>
    <source>
        <strain evidence="21">S238N-H82</strain>
    </source>
</reference>
<feature type="region of interest" description="Disordered" evidence="19">
    <location>
        <begin position="275"/>
        <end position="301"/>
    </location>
</feature>
<evidence type="ECO:0000256" key="4">
    <source>
        <dbReference type="ARBA" id="ARBA00010258"/>
    </source>
</evidence>
<evidence type="ECO:0000256" key="12">
    <source>
        <dbReference type="ARBA" id="ARBA00022786"/>
    </source>
</evidence>
<evidence type="ECO:0000256" key="6">
    <source>
        <dbReference type="ARBA" id="ARBA00019422"/>
    </source>
</evidence>
<keyword evidence="10 18" id="KW-0227">DNA damage</keyword>
<dbReference type="Gene3D" id="1.10.10.10">
    <property type="entry name" value="Winged helix-like DNA-binding domain superfamily/Winged helix DNA-binding domain"/>
    <property type="match status" value="1"/>
</dbReference>
<dbReference type="GO" id="GO:0030915">
    <property type="term" value="C:Smc5-Smc6 complex"/>
    <property type="evidence" value="ECO:0000318"/>
    <property type="project" value="GO_Central"/>
</dbReference>
<keyword evidence="13 18" id="KW-0862">Zinc</keyword>
<gene>
    <name evidence="22" type="primary">LOC118408358</name>
</gene>
<dbReference type="GO" id="GO:0005634">
    <property type="term" value="C:nucleus"/>
    <property type="evidence" value="ECO:0000318"/>
    <property type="project" value="GO_Central"/>
</dbReference>
<dbReference type="GO" id="GO:0000781">
    <property type="term" value="C:chromosome, telomeric region"/>
    <property type="evidence" value="ECO:0007669"/>
    <property type="project" value="UniProtKB-SubCell"/>
</dbReference>
<dbReference type="GO" id="GO:0061630">
    <property type="term" value="F:ubiquitin protein ligase activity"/>
    <property type="evidence" value="ECO:0007669"/>
    <property type="project" value="UniProtKB-EC"/>
</dbReference>
<evidence type="ECO:0000256" key="14">
    <source>
        <dbReference type="ARBA" id="ARBA00022895"/>
    </source>
</evidence>
<feature type="compositionally biased region" description="Basic residues" evidence="19">
    <location>
        <begin position="292"/>
        <end position="301"/>
    </location>
</feature>
<dbReference type="OMA" id="WPGDKFV"/>
<evidence type="ECO:0000256" key="1">
    <source>
        <dbReference type="ARBA" id="ARBA00000900"/>
    </source>
</evidence>